<evidence type="ECO:0000313" key="2">
    <source>
        <dbReference type="EMBL" id="CEM50852.1"/>
    </source>
</evidence>
<feature type="compositionally biased region" description="Low complexity" evidence="1">
    <location>
        <begin position="1377"/>
        <end position="1405"/>
    </location>
</feature>
<feature type="region of interest" description="Disordered" evidence="1">
    <location>
        <begin position="1031"/>
        <end position="1131"/>
    </location>
</feature>
<evidence type="ECO:0000256" key="1">
    <source>
        <dbReference type="SAM" id="MobiDB-lite"/>
    </source>
</evidence>
<dbReference type="VEuPathDB" id="CryptoDB:Cvel_10217"/>
<feature type="compositionally biased region" description="Low complexity" evidence="1">
    <location>
        <begin position="832"/>
        <end position="846"/>
    </location>
</feature>
<feature type="compositionally biased region" description="Basic and acidic residues" evidence="1">
    <location>
        <begin position="1353"/>
        <end position="1376"/>
    </location>
</feature>
<feature type="compositionally biased region" description="Acidic residues" evidence="1">
    <location>
        <begin position="530"/>
        <end position="543"/>
    </location>
</feature>
<feature type="region of interest" description="Disordered" evidence="1">
    <location>
        <begin position="528"/>
        <end position="554"/>
    </location>
</feature>
<gene>
    <name evidence="2" type="ORF">Cvel_10217</name>
</gene>
<feature type="compositionally biased region" description="Acidic residues" evidence="1">
    <location>
        <begin position="1478"/>
        <end position="1487"/>
    </location>
</feature>
<feature type="compositionally biased region" description="Basic and acidic residues" evidence="1">
    <location>
        <begin position="544"/>
        <end position="554"/>
    </location>
</feature>
<reference evidence="2" key="1">
    <citation type="submission" date="2014-11" db="EMBL/GenBank/DDBJ databases">
        <authorList>
            <person name="Otto D Thomas"/>
            <person name="Naeem Raeece"/>
        </authorList>
    </citation>
    <scope>NUCLEOTIDE SEQUENCE</scope>
</reference>
<protein>
    <submittedName>
        <fullName evidence="2">Uncharacterized protein</fullName>
    </submittedName>
</protein>
<organism evidence="2">
    <name type="scientific">Chromera velia CCMP2878</name>
    <dbReference type="NCBI Taxonomy" id="1169474"/>
    <lineage>
        <taxon>Eukaryota</taxon>
        <taxon>Sar</taxon>
        <taxon>Alveolata</taxon>
        <taxon>Colpodellida</taxon>
        <taxon>Chromeraceae</taxon>
        <taxon>Chromera</taxon>
    </lineage>
</organism>
<feature type="compositionally biased region" description="Basic and acidic residues" evidence="1">
    <location>
        <begin position="820"/>
        <end position="829"/>
    </location>
</feature>
<sequence>MEETSIIVESVEGGESASTAASGRTARSAGAAVYVLTATKNIVAKNVEVGAFVNTGDSGVSARSAEEVAYASMVGCEGSARSVVVGLFASTDDSVVFVKSVGGRESASMAVVAIIAKSVGGRVFASTGDSVVIARSVGAAVFASTVVSATSAKSVGGRVFASTGDSVVIARSVGAAVFASTVVSATSAKSVGGRVFASTGDSVVIARSVGAAVFASTVVSATSAKSVGGRVFASTDDSVVFVRTVGGVAFANTAVGAITARSVGAQVYVNTAAGAIIARSVGAAHSASTATSAVNVRREEKNARQRTKYQENTVYRLAQVVRRTVWRCLASIRDKAGPVKEKRSLEYIGCSSEQLKAHLERDFRPGMSWDNYGGNGWHVDHIVPIMYPGPDGKKPDVNTQIARLHFLNLQPMWSEENLRKDEILESLESPLQQLFSFLQESGLPSPSKIFREVPIVIAETGPSSEDAAEVLRCISDHISKATKDHQVGRVERPWLIARLRASECEASVLLNFILEKWRVAAGQGWVEGEGCGDDSSDESETEGGPERRGEERTRKAEALGLQLDRLGKWCEGLRSEFVFPYFSVFIEDANLLVGSSLPLLLQALSLLRILHGVDASAVLASSTGPEFLTATLPSEILGRVHVLPLRLIETSKVAGRVLCRLTDPSVFPLAVSEESVRHALCVCWNKFSDSEGSLSRLRSFLFFLLRQFFSPEFHTPLEGMPGPSSSKAPACPQVPAFTDLHALRLVASPDLFDLLLGKGGSIEKEGERGWAERVEMFCERVEERCRMKEGKGKEDVSLFLQEEAVVKFLGEGAEGNGVGETEKENKGGGEGRSSAAAGRGTSLKRGGAAGKGGEEEGVVGRSKQQQDARRRLWLQLVQCHARRELWHVAFWLRAELESLFGGIIRGASARAEENLLQSENLRAEVAADLRMGASRLKDRVVACCRENFREACRVTAQSLRDMTGAIEILRTAQEMAKEQLSVCSSADLLEAARVLEGLSTASAESDEVDSFESLKDQGKISEVLDRLCAVMDRGEGGNPSPSSYRSQKSAAAQTEVLRPSASANAHPLAAQLPPTQSVVRNPATAREKRRQQMDMAAQQAEREQDAEGGDRGGPSPSSSGPKREGAKKQSLSSRRSARLFLASLVRLVYSLGHSVSVPSSVSSVFSVSEEEVSQVISRLYPGDSREILASVAGCKGSASLSCDCCRFGTLLDQASTRESMEDVMIAYRGIEVAAEGGSVLDVKRWLRTFNEWADKETSQKGGEKGEEKVKREEEEEDEDEEEVMEKRLRFRLAADSLAWAGIIRPLIEQKGIPASWPLTAWSNSMPLRIRRLDPSRVWNTGEVHEMLRKRRASTRETVLRGERALRADERRKERGDSLSASAPLSFSLSGEKGKGSSSSNAVASAKKAEKGSLSSALPQKPKREKESPPPSERRHGGQKEKEKENDQSAREQKKEKPPPRRSGRLSENSKREPVVDSSDVEVEMISD</sequence>
<feature type="compositionally biased region" description="Polar residues" evidence="1">
    <location>
        <begin position="1039"/>
        <end position="1052"/>
    </location>
</feature>
<feature type="region of interest" description="Disordered" evidence="1">
    <location>
        <begin position="1256"/>
        <end position="1282"/>
    </location>
</feature>
<feature type="compositionally biased region" description="Basic and acidic residues" evidence="1">
    <location>
        <begin position="1421"/>
        <end position="1458"/>
    </location>
</feature>
<feature type="region of interest" description="Disordered" evidence="1">
    <location>
        <begin position="813"/>
        <end position="862"/>
    </location>
</feature>
<feature type="compositionally biased region" description="Basic and acidic residues" evidence="1">
    <location>
        <begin position="1100"/>
        <end position="1110"/>
    </location>
</feature>
<name>A0A0G4I1U5_9ALVE</name>
<feature type="compositionally biased region" description="Acidic residues" evidence="1">
    <location>
        <begin position="1273"/>
        <end position="1282"/>
    </location>
</feature>
<accession>A0A0G4I1U5</accession>
<proteinExistence type="predicted"/>
<dbReference type="EMBL" id="CDMZ01004770">
    <property type="protein sequence ID" value="CEM50852.1"/>
    <property type="molecule type" value="Genomic_DNA"/>
</dbReference>
<feature type="region of interest" description="Disordered" evidence="1">
    <location>
        <begin position="1348"/>
        <end position="1487"/>
    </location>
</feature>
<feature type="compositionally biased region" description="Basic and acidic residues" evidence="1">
    <location>
        <begin position="1256"/>
        <end position="1272"/>
    </location>
</feature>